<reference evidence="1 2" key="1">
    <citation type="submission" date="2024-06" db="EMBL/GenBank/DDBJ databases">
        <authorList>
            <person name="Kaempfer P."/>
            <person name="Viver T."/>
        </authorList>
    </citation>
    <scope>NUCLEOTIDE SEQUENCE [LARGE SCALE GENOMIC DNA]</scope>
    <source>
        <strain evidence="1 2">ST-119</strain>
    </source>
</reference>
<dbReference type="RefSeq" id="WP_408084973.1">
    <property type="nucleotide sequence ID" value="NZ_JBELPZ010000009.1"/>
</dbReference>
<comment type="caution">
    <text evidence="1">The sequence shown here is derived from an EMBL/GenBank/DDBJ whole genome shotgun (WGS) entry which is preliminary data.</text>
</comment>
<evidence type="ECO:0000313" key="1">
    <source>
        <dbReference type="EMBL" id="MFL9844717.1"/>
    </source>
</evidence>
<sequence length="102" mass="11556">MQHTIIEFSKGNPGAMAFLMELANIGKTYPETAQFAFFKINDLKSLRGTNLYVLWSDLCGKDMDKVVHLLRECPGHILEDACNRQDYSGRALVEAYLTQLDN</sequence>
<dbReference type="EMBL" id="JBELPZ010000009">
    <property type="protein sequence ID" value="MFL9844717.1"/>
    <property type="molecule type" value="Genomic_DNA"/>
</dbReference>
<protein>
    <submittedName>
        <fullName evidence="1">Uncharacterized protein</fullName>
    </submittedName>
</protein>
<keyword evidence="2" id="KW-1185">Reference proteome</keyword>
<name>A0ABW8YZB5_9FLAO</name>
<proteinExistence type="predicted"/>
<organism evidence="1 2">
    <name type="scientific">Flavobacterium rhizosphaerae</name>
    <dbReference type="NCBI Taxonomy" id="3163298"/>
    <lineage>
        <taxon>Bacteria</taxon>
        <taxon>Pseudomonadati</taxon>
        <taxon>Bacteroidota</taxon>
        <taxon>Flavobacteriia</taxon>
        <taxon>Flavobacteriales</taxon>
        <taxon>Flavobacteriaceae</taxon>
        <taxon>Flavobacterium</taxon>
    </lineage>
</organism>
<dbReference type="Proteomes" id="UP001629156">
    <property type="component" value="Unassembled WGS sequence"/>
</dbReference>
<gene>
    <name evidence="1" type="ORF">ABS766_09845</name>
</gene>
<accession>A0ABW8YZB5</accession>
<evidence type="ECO:0000313" key="2">
    <source>
        <dbReference type="Proteomes" id="UP001629156"/>
    </source>
</evidence>